<keyword evidence="4 7" id="KW-0479">Metal-binding</keyword>
<sequence length="597" mass="69770">MGLLPKKKGRCNNRKKWSYQDHYKYWVKSSRLTSFEKKKLESLSEQEKKELFSVTGEEFQFGTSGIREIMGIGPKRLNIHTCRVFAEAYAKFIHSWDKKISRPIFVGFDNRENSRLFAATICHVLNNFQIPVIFSNVSIPTPVLAYLIRKKNFSGGVMVTASHNPVEYNGFKLYGNNGGQLSDEEEKIIRSFFTSPNHYLSTLKKGINRKIAIIDESWWNLYIKDLQLQIVRKLGGFYTEANITIRNLKILFSSHHGTSSKRMRYLAHFLGLHYFKEYYWECIPDIPFPKKEILNPENPLSFKEMELEGRTSKMDYLFAHDPDSDRGAFGESIGNDWYYFTGNEMFALLAAFLLELAKSPKYNVRFNYKYLITTYVSGNFIDKVVKLFDNSIEIKRVKTGFKSIGKEVEKCSKEGDVLLGCEEAIGGLFFPSLSLEKDAFQLTALAFFMIGHYRLRKSKTLLTQLLWLMWETKSVWLNKTISVVIKKEDKSKILEKLKEITDNKEFVLQLDQYKFSISRDLNLNIFTFSIDDENWIKVRISGTEEKLKLYFNFYSYISDEEFNTKINVWESLIKEKRSKINYKISLLTKAFINFLSK</sequence>
<evidence type="ECO:0000256" key="6">
    <source>
        <dbReference type="ARBA" id="ARBA00023235"/>
    </source>
</evidence>
<dbReference type="GO" id="GO:0006166">
    <property type="term" value="P:purine ribonucleoside salvage"/>
    <property type="evidence" value="ECO:0007669"/>
    <property type="project" value="TreeGrafter"/>
</dbReference>
<dbReference type="PATRIC" id="fig|1403316.3.peg.197"/>
<keyword evidence="12" id="KW-1185">Reference proteome</keyword>
<keyword evidence="3" id="KW-0597">Phosphoprotein</keyword>
<evidence type="ECO:0000256" key="7">
    <source>
        <dbReference type="RuleBase" id="RU004326"/>
    </source>
</evidence>
<dbReference type="SUPFAM" id="SSF55957">
    <property type="entry name" value="Phosphoglucomutase, C-terminal domain"/>
    <property type="match status" value="1"/>
</dbReference>
<dbReference type="InterPro" id="IPR005844">
    <property type="entry name" value="A-D-PHexomutase_a/b/a-I"/>
</dbReference>
<comment type="similarity">
    <text evidence="2 7">Belongs to the phosphohexose mutase family.</text>
</comment>
<dbReference type="Pfam" id="PF02880">
    <property type="entry name" value="PGM_PMM_III"/>
    <property type="match status" value="1"/>
</dbReference>
<comment type="cofactor">
    <cofactor evidence="1">
        <name>Mg(2+)</name>
        <dbReference type="ChEBI" id="CHEBI:18420"/>
    </cofactor>
</comment>
<dbReference type="InterPro" id="IPR016055">
    <property type="entry name" value="A-D-PHexomutase_a/b/a-I/II/III"/>
</dbReference>
<dbReference type="AlphaFoldDB" id="U5NC48"/>
<reference evidence="11 12" key="1">
    <citation type="journal article" date="2013" name="Genome Announc.">
        <title>Genome Sequence of Mycoplasma parvum (Formerly Eperythrozoon parvum), a Diminutive Hemoplasma of the Pig.</title>
        <authorList>
            <person name="do Nascimento N.C."/>
            <person name="Dos Santos A.P."/>
            <person name="Chu Y."/>
            <person name="Guimaraes A.M."/>
            <person name="Pagliaro A."/>
            <person name="Messick J.B."/>
        </authorList>
    </citation>
    <scope>NUCLEOTIDE SEQUENCE [LARGE SCALE GENOMIC DNA]</scope>
    <source>
        <strain evidence="11 12">Indiana</strain>
    </source>
</reference>
<evidence type="ECO:0000259" key="9">
    <source>
        <dbReference type="Pfam" id="PF02879"/>
    </source>
</evidence>
<organism evidence="11 12">
    <name type="scientific">Mycoplasma parvum str. Indiana</name>
    <dbReference type="NCBI Taxonomy" id="1403316"/>
    <lineage>
        <taxon>Bacteria</taxon>
        <taxon>Bacillati</taxon>
        <taxon>Mycoplasmatota</taxon>
        <taxon>Mollicutes</taxon>
        <taxon>Mycoplasmataceae</taxon>
        <taxon>Mycoplasma</taxon>
    </lineage>
</organism>
<keyword evidence="5 7" id="KW-0460">Magnesium</keyword>
<keyword evidence="6" id="KW-0413">Isomerase</keyword>
<dbReference type="Pfam" id="PF02879">
    <property type="entry name" value="PGM_PMM_II"/>
    <property type="match status" value="1"/>
</dbReference>
<evidence type="ECO:0000256" key="2">
    <source>
        <dbReference type="ARBA" id="ARBA00010231"/>
    </source>
</evidence>
<dbReference type="InterPro" id="IPR036900">
    <property type="entry name" value="A-D-PHexomutase_C_sf"/>
</dbReference>
<dbReference type="GO" id="GO:0000287">
    <property type="term" value="F:magnesium ion binding"/>
    <property type="evidence" value="ECO:0007669"/>
    <property type="project" value="InterPro"/>
</dbReference>
<evidence type="ECO:0000256" key="4">
    <source>
        <dbReference type="ARBA" id="ARBA00022723"/>
    </source>
</evidence>
<evidence type="ECO:0000313" key="11">
    <source>
        <dbReference type="EMBL" id="AGX88987.1"/>
    </source>
</evidence>
<name>U5NC48_9MOLU</name>
<dbReference type="PRINTS" id="PR00509">
    <property type="entry name" value="PGMPMM"/>
</dbReference>
<dbReference type="SUPFAM" id="SSF53738">
    <property type="entry name" value="Phosphoglucomutase, first 3 domains"/>
    <property type="match status" value="3"/>
</dbReference>
<dbReference type="Gene3D" id="3.40.120.10">
    <property type="entry name" value="Alpha-D-Glucose-1,6-Bisphosphate, subunit A, domain 3"/>
    <property type="match status" value="3"/>
</dbReference>
<dbReference type="InterPro" id="IPR005841">
    <property type="entry name" value="Alpha-D-phosphohexomutase_SF"/>
</dbReference>
<feature type="domain" description="Alpha-D-phosphohexomutase alpha/beta/alpha" evidence="10">
    <location>
        <begin position="342"/>
        <end position="453"/>
    </location>
</feature>
<dbReference type="PANTHER" id="PTHR45745">
    <property type="entry name" value="PHOSPHOMANNOMUTASE 45A"/>
    <property type="match status" value="1"/>
</dbReference>
<protein>
    <recommendedName>
        <fullName evidence="13">Phosphomannomutase</fullName>
    </recommendedName>
</protein>
<evidence type="ECO:0008006" key="13">
    <source>
        <dbReference type="Google" id="ProtNLM"/>
    </source>
</evidence>
<gene>
    <name evidence="11" type="ORF">PRV_01120</name>
</gene>
<dbReference type="PROSITE" id="PS00710">
    <property type="entry name" value="PGM_PMM"/>
    <property type="match status" value="1"/>
</dbReference>
<dbReference type="GO" id="GO:0008973">
    <property type="term" value="F:phosphopentomutase activity"/>
    <property type="evidence" value="ECO:0007669"/>
    <property type="project" value="TreeGrafter"/>
</dbReference>
<evidence type="ECO:0000256" key="5">
    <source>
        <dbReference type="ARBA" id="ARBA00022842"/>
    </source>
</evidence>
<dbReference type="InterPro" id="IPR005845">
    <property type="entry name" value="A-D-PHexomutase_a/b/a-II"/>
</dbReference>
<dbReference type="EMBL" id="CP006771">
    <property type="protein sequence ID" value="AGX88987.1"/>
    <property type="molecule type" value="Genomic_DNA"/>
</dbReference>
<evidence type="ECO:0000259" key="8">
    <source>
        <dbReference type="Pfam" id="PF02878"/>
    </source>
</evidence>
<dbReference type="PANTHER" id="PTHR45745:SF1">
    <property type="entry name" value="PHOSPHOGLUCOMUTASE 2B-RELATED"/>
    <property type="match status" value="1"/>
</dbReference>
<dbReference type="RefSeq" id="WP_022769372.1">
    <property type="nucleotide sequence ID" value="NC_022575.1"/>
</dbReference>
<dbReference type="HOGENOM" id="CLU_016950_0_0_14"/>
<dbReference type="Pfam" id="PF02878">
    <property type="entry name" value="PGM_PMM_I"/>
    <property type="match status" value="1"/>
</dbReference>
<dbReference type="KEGG" id="mpv:PRV_01120"/>
<feature type="domain" description="Alpha-D-phosphohexomutase alpha/beta/alpha" evidence="9">
    <location>
        <begin position="240"/>
        <end position="328"/>
    </location>
</feature>
<evidence type="ECO:0000256" key="1">
    <source>
        <dbReference type="ARBA" id="ARBA00001946"/>
    </source>
</evidence>
<dbReference type="InterPro" id="IPR016066">
    <property type="entry name" value="A-D-PHexomutase_CS"/>
</dbReference>
<proteinExistence type="inferred from homology"/>
<evidence type="ECO:0000313" key="12">
    <source>
        <dbReference type="Proteomes" id="UP000017119"/>
    </source>
</evidence>
<dbReference type="STRING" id="1403316.PRV_01120"/>
<evidence type="ECO:0000259" key="10">
    <source>
        <dbReference type="Pfam" id="PF02880"/>
    </source>
</evidence>
<accession>U5NC48</accession>
<dbReference type="Proteomes" id="UP000017119">
    <property type="component" value="Chromosome"/>
</dbReference>
<dbReference type="GO" id="GO:0005975">
    <property type="term" value="P:carbohydrate metabolic process"/>
    <property type="evidence" value="ECO:0007669"/>
    <property type="project" value="InterPro"/>
</dbReference>
<feature type="domain" description="Alpha-D-phosphohexomutase alpha/beta/alpha" evidence="8">
    <location>
        <begin position="60"/>
        <end position="194"/>
    </location>
</feature>
<evidence type="ECO:0000256" key="3">
    <source>
        <dbReference type="ARBA" id="ARBA00022553"/>
    </source>
</evidence>
<dbReference type="InterPro" id="IPR005846">
    <property type="entry name" value="A-D-PHexomutase_a/b/a-III"/>
</dbReference>